<dbReference type="STRING" id="1218598.LEP1GSC060_2786"/>
<keyword evidence="2" id="KW-1185">Reference proteome</keyword>
<name>N1WMP0_9LEPT</name>
<dbReference type="AlphaFoldDB" id="N1WMP0"/>
<evidence type="ECO:0000313" key="1">
    <source>
        <dbReference type="EMBL" id="EMY78419.1"/>
    </source>
</evidence>
<gene>
    <name evidence="1" type="ORF">LEP1GSC060_2786</name>
</gene>
<accession>N1WMP0</accession>
<evidence type="ECO:0000313" key="2">
    <source>
        <dbReference type="Proteomes" id="UP000012313"/>
    </source>
</evidence>
<reference evidence="1" key="1">
    <citation type="submission" date="2013-03" db="EMBL/GenBank/DDBJ databases">
        <authorList>
            <person name="Harkins D.M."/>
            <person name="Durkin A.S."/>
            <person name="Brinkac L.M."/>
            <person name="Haft D.H."/>
            <person name="Selengut J.D."/>
            <person name="Sanka R."/>
            <person name="DePew J."/>
            <person name="Purushe J."/>
            <person name="Hartskeerl R.A."/>
            <person name="Ahmed A."/>
            <person name="van der Linden H."/>
            <person name="Goris M.G.A."/>
            <person name="Vinetz J.M."/>
            <person name="Sutton G.G."/>
            <person name="Nierman W.C."/>
            <person name="Fouts D.E."/>
        </authorList>
    </citation>
    <scope>NUCLEOTIDE SEQUENCE [LARGE SCALE GENOMIC DNA]</scope>
    <source>
        <strain evidence="1">ICFT</strain>
    </source>
</reference>
<dbReference type="EMBL" id="AOHC02000022">
    <property type="protein sequence ID" value="EMY78419.1"/>
    <property type="molecule type" value="Genomic_DNA"/>
</dbReference>
<dbReference type="Proteomes" id="UP000012313">
    <property type="component" value="Unassembled WGS sequence"/>
</dbReference>
<proteinExistence type="predicted"/>
<protein>
    <submittedName>
        <fullName evidence="1">Uncharacterized protein</fullName>
    </submittedName>
</protein>
<organism evidence="1 2">
    <name type="scientific">Leptospira weilii serovar Ranarum str. ICFT</name>
    <dbReference type="NCBI Taxonomy" id="1218598"/>
    <lineage>
        <taxon>Bacteria</taxon>
        <taxon>Pseudomonadati</taxon>
        <taxon>Spirochaetota</taxon>
        <taxon>Spirochaetia</taxon>
        <taxon>Leptospirales</taxon>
        <taxon>Leptospiraceae</taxon>
        <taxon>Leptospira</taxon>
    </lineage>
</organism>
<sequence length="45" mass="5051">MRQTDLCEDCLIQSFKPLISLSDKIRSFHANKEVTSMPDKPKGAA</sequence>
<comment type="caution">
    <text evidence="1">The sequence shown here is derived from an EMBL/GenBank/DDBJ whole genome shotgun (WGS) entry which is preliminary data.</text>
</comment>